<gene>
    <name evidence="1" type="ORF">A7C91_01550</name>
</gene>
<name>A0A172WF23_9EURY</name>
<proteinExistence type="predicted"/>
<evidence type="ECO:0000313" key="1">
    <source>
        <dbReference type="EMBL" id="ANF22022.1"/>
    </source>
</evidence>
<protein>
    <submittedName>
        <fullName evidence="1">Uncharacterized protein</fullName>
    </submittedName>
</protein>
<dbReference type="EMBL" id="CP015520">
    <property type="protein sequence ID" value="ANF22022.1"/>
    <property type="molecule type" value="Genomic_DNA"/>
</dbReference>
<dbReference type="GeneID" id="28494838"/>
<dbReference type="KEGG" id="tpie:A7C91_01550"/>
<organism evidence="1 2">
    <name type="scientific">Thermococcus piezophilus</name>
    <dbReference type="NCBI Taxonomy" id="1712654"/>
    <lineage>
        <taxon>Archaea</taxon>
        <taxon>Methanobacteriati</taxon>
        <taxon>Methanobacteriota</taxon>
        <taxon>Thermococci</taxon>
        <taxon>Thermococcales</taxon>
        <taxon>Thermococcaceae</taxon>
        <taxon>Thermococcus</taxon>
    </lineage>
</organism>
<reference evidence="2" key="1">
    <citation type="journal article" date="2016" name="Syst. Appl. Microbiol.">
        <title>Thermococcus piezophilus sp. nov., a novel hyperthermophilic and piezophilic archaeon with a broad pressure range for growth, isolated from a deepest hydrothermal vent at the Mid-Cayman Rise.</title>
        <authorList>
            <person name="Dalmasso C."/>
            <person name="Oger P."/>
            <person name="Selva G."/>
            <person name="Courtine D."/>
            <person name="L'Haridon S."/>
            <person name="Garlaschelli A."/>
            <person name="Roussel E."/>
            <person name="Miyazaki J."/>
            <person name="Reveillaud J."/>
            <person name="Jebbar M."/>
            <person name="Takai K."/>
            <person name="Maignien L."/>
            <person name="Alain K."/>
        </authorList>
    </citation>
    <scope>NUCLEOTIDE SEQUENCE [LARGE SCALE GENOMIC DNA]</scope>
    <source>
        <strain evidence="2">CDGS</strain>
    </source>
</reference>
<evidence type="ECO:0000313" key="2">
    <source>
        <dbReference type="Proteomes" id="UP000076969"/>
    </source>
</evidence>
<dbReference type="RefSeq" id="WP_068664311.1">
    <property type="nucleotide sequence ID" value="NZ_CP015520.1"/>
</dbReference>
<dbReference type="STRING" id="1712654.A7C91_01550"/>
<dbReference type="AlphaFoldDB" id="A0A172WF23"/>
<dbReference type="Proteomes" id="UP000076969">
    <property type="component" value="Chromosome"/>
</dbReference>
<keyword evidence="2" id="KW-1185">Reference proteome</keyword>
<sequence length="93" mass="10522">MLIKEILVSEILLKALERELAGRVAMEWPWALMEQKVGRVEFIGDLIYLLLANKEVYSDEVLFGNVVGVKNPEEIRIEIQKNPGGGEVDALRD</sequence>
<accession>A0A172WF23</accession>